<organism evidence="2">
    <name type="scientific">uncultured Actinomycetospora sp</name>
    <dbReference type="NCBI Taxonomy" id="1135996"/>
    <lineage>
        <taxon>Bacteria</taxon>
        <taxon>Bacillati</taxon>
        <taxon>Actinomycetota</taxon>
        <taxon>Actinomycetes</taxon>
        <taxon>Pseudonocardiales</taxon>
        <taxon>Pseudonocardiaceae</taxon>
        <taxon>Actinomycetospora</taxon>
        <taxon>environmental samples</taxon>
    </lineage>
</organism>
<feature type="region of interest" description="Disordered" evidence="1">
    <location>
        <begin position="1"/>
        <end position="166"/>
    </location>
</feature>
<evidence type="ECO:0000256" key="1">
    <source>
        <dbReference type="SAM" id="MobiDB-lite"/>
    </source>
</evidence>
<accession>A0A6J4HKR4</accession>
<proteinExistence type="predicted"/>
<feature type="compositionally biased region" description="Basic and acidic residues" evidence="1">
    <location>
        <begin position="345"/>
        <end position="357"/>
    </location>
</feature>
<dbReference type="EMBL" id="CADCTH010000120">
    <property type="protein sequence ID" value="CAA9227689.1"/>
    <property type="molecule type" value="Genomic_DNA"/>
</dbReference>
<name>A0A6J4HKR4_9PSEU</name>
<feature type="compositionally biased region" description="Basic residues" evidence="1">
    <location>
        <begin position="9"/>
        <end position="42"/>
    </location>
</feature>
<feature type="region of interest" description="Disordered" evidence="1">
    <location>
        <begin position="338"/>
        <end position="382"/>
    </location>
</feature>
<feature type="compositionally biased region" description="Low complexity" evidence="1">
    <location>
        <begin position="43"/>
        <end position="53"/>
    </location>
</feature>
<feature type="compositionally biased region" description="Basic residues" evidence="1">
    <location>
        <begin position="127"/>
        <end position="137"/>
    </location>
</feature>
<feature type="region of interest" description="Disordered" evidence="1">
    <location>
        <begin position="221"/>
        <end position="250"/>
    </location>
</feature>
<feature type="compositionally biased region" description="Basic and acidic residues" evidence="1">
    <location>
        <begin position="112"/>
        <end position="126"/>
    </location>
</feature>
<feature type="compositionally biased region" description="Gly residues" evidence="1">
    <location>
        <begin position="372"/>
        <end position="382"/>
    </location>
</feature>
<feature type="compositionally biased region" description="Basic residues" evidence="1">
    <location>
        <begin position="146"/>
        <end position="156"/>
    </location>
</feature>
<feature type="compositionally biased region" description="Basic residues" evidence="1">
    <location>
        <begin position="300"/>
        <end position="314"/>
    </location>
</feature>
<evidence type="ECO:0000313" key="2">
    <source>
        <dbReference type="EMBL" id="CAA9227689.1"/>
    </source>
</evidence>
<feature type="non-terminal residue" evidence="2">
    <location>
        <position position="1"/>
    </location>
</feature>
<feature type="compositionally biased region" description="Basic residues" evidence="1">
    <location>
        <begin position="221"/>
        <end position="234"/>
    </location>
</feature>
<reference evidence="2" key="1">
    <citation type="submission" date="2020-02" db="EMBL/GenBank/DDBJ databases">
        <authorList>
            <person name="Meier V. D."/>
        </authorList>
    </citation>
    <scope>NUCLEOTIDE SEQUENCE</scope>
    <source>
        <strain evidence="2">AVDCRST_MAG54</strain>
    </source>
</reference>
<feature type="non-terminal residue" evidence="2">
    <location>
        <position position="382"/>
    </location>
</feature>
<gene>
    <name evidence="2" type="ORF">AVDCRST_MAG54-874</name>
</gene>
<protein>
    <submittedName>
        <fullName evidence="2">Uncharacterized protein</fullName>
    </submittedName>
</protein>
<dbReference type="AlphaFoldDB" id="A0A6J4HKR4"/>
<feature type="compositionally biased region" description="Basic residues" evidence="1">
    <location>
        <begin position="58"/>
        <end position="75"/>
    </location>
</feature>
<feature type="region of interest" description="Disordered" evidence="1">
    <location>
        <begin position="282"/>
        <end position="321"/>
    </location>
</feature>
<sequence>AGPGGGLQRRSRRVLGARRAARAPGRARRVGGAGRGRRRAGRAPRGVRGGRAADLGHRHPGRRRWWHSARGHARPVGHPLDQRRARLRHPVPRAGRRRRRARHAGRPAGPDLQHRRAGADPGGREHPAHRRPDRRRGHADLDHLRRAGHRPRRRRAPGVGGHLGAHRGLVPLDVRRAAQLAAQGVLEARHAGLRERAALRRRQRRGALRRRGPVVLVHRRPRPARPRRRQRPHPRAVPGRAGAAQHAGLVRPRRLPDAVRRARRVREARGQADALRHVGRARRRHAGLLRPEPAAGRAHLQQRRVRARQPRHRPPAGPQQRLARLREPVPGQRAVLLQLGADGRPGGDRRLEPPADHPRRRHRRLDHPVGGVPAGLGAGVGL</sequence>
<feature type="compositionally biased region" description="Basic residues" evidence="1">
    <location>
        <begin position="85"/>
        <end position="105"/>
    </location>
</feature>